<protein>
    <submittedName>
        <fullName evidence="3">Uncharacterized protein</fullName>
    </submittedName>
</protein>
<dbReference type="EMBL" id="AOIA01000019">
    <property type="protein sequence ID" value="ELY66066.1"/>
    <property type="molecule type" value="Genomic_DNA"/>
</dbReference>
<feature type="compositionally biased region" description="Basic and acidic residues" evidence="1">
    <location>
        <begin position="1"/>
        <end position="10"/>
    </location>
</feature>
<organism evidence="3 4">
    <name type="scientific">Natronococcus jeotgali DSM 18795</name>
    <dbReference type="NCBI Taxonomy" id="1227498"/>
    <lineage>
        <taxon>Archaea</taxon>
        <taxon>Methanobacteriati</taxon>
        <taxon>Methanobacteriota</taxon>
        <taxon>Stenosarchaea group</taxon>
        <taxon>Halobacteria</taxon>
        <taxon>Halobacteriales</taxon>
        <taxon>Natrialbaceae</taxon>
        <taxon>Natronococcus</taxon>
    </lineage>
</organism>
<reference evidence="3 4" key="1">
    <citation type="journal article" date="2014" name="PLoS Genet.">
        <title>Phylogenetically driven sequencing of extremely halophilic archaea reveals strategies for static and dynamic osmo-response.</title>
        <authorList>
            <person name="Becker E.A."/>
            <person name="Seitzer P.M."/>
            <person name="Tritt A."/>
            <person name="Larsen D."/>
            <person name="Krusor M."/>
            <person name="Yao A.I."/>
            <person name="Wu D."/>
            <person name="Madern D."/>
            <person name="Eisen J.A."/>
            <person name="Darling A.E."/>
            <person name="Facciotti M.T."/>
        </authorList>
    </citation>
    <scope>NUCLEOTIDE SEQUENCE [LARGE SCALE GENOMIC DNA]</scope>
    <source>
        <strain evidence="3 4">DSM 18795</strain>
    </source>
</reference>
<evidence type="ECO:0000313" key="3">
    <source>
        <dbReference type="EMBL" id="ELY66066.1"/>
    </source>
</evidence>
<evidence type="ECO:0000313" key="4">
    <source>
        <dbReference type="Proteomes" id="UP000011531"/>
    </source>
</evidence>
<dbReference type="Proteomes" id="UP000011531">
    <property type="component" value="Unassembled WGS sequence"/>
</dbReference>
<dbReference type="InterPro" id="IPR058341">
    <property type="entry name" value="DUF8028"/>
</dbReference>
<feature type="transmembrane region" description="Helical" evidence="2">
    <location>
        <begin position="81"/>
        <end position="98"/>
    </location>
</feature>
<keyword evidence="2" id="KW-0472">Membrane</keyword>
<feature type="region of interest" description="Disordered" evidence="1">
    <location>
        <begin position="1"/>
        <end position="39"/>
    </location>
</feature>
<keyword evidence="4" id="KW-1185">Reference proteome</keyword>
<sequence>MWTRVGDRHVIGVSMSSPTTRDTRTAASTESTESQNDRRPLERLVPHLIDAVRKTGFWTAIVLPFLYVPLLATGLSTAAETLTFLALLGSNLVALYVGHTYRQ</sequence>
<feature type="transmembrane region" description="Helical" evidence="2">
    <location>
        <begin position="56"/>
        <end position="75"/>
    </location>
</feature>
<name>L9XXC2_9EURY</name>
<keyword evidence="2" id="KW-0812">Transmembrane</keyword>
<comment type="caution">
    <text evidence="3">The sequence shown here is derived from an EMBL/GenBank/DDBJ whole genome shotgun (WGS) entry which is preliminary data.</text>
</comment>
<feature type="compositionally biased region" description="Low complexity" evidence="1">
    <location>
        <begin position="16"/>
        <end position="34"/>
    </location>
</feature>
<evidence type="ECO:0000256" key="1">
    <source>
        <dbReference type="SAM" id="MobiDB-lite"/>
    </source>
</evidence>
<accession>L9XXC2</accession>
<dbReference type="Pfam" id="PF26071">
    <property type="entry name" value="DUF8028"/>
    <property type="match status" value="1"/>
</dbReference>
<evidence type="ECO:0000256" key="2">
    <source>
        <dbReference type="SAM" id="Phobius"/>
    </source>
</evidence>
<gene>
    <name evidence="3" type="ORF">C492_01748</name>
</gene>
<dbReference type="AlphaFoldDB" id="L9XXC2"/>
<keyword evidence="2" id="KW-1133">Transmembrane helix</keyword>
<proteinExistence type="predicted"/>